<evidence type="ECO:0008006" key="3">
    <source>
        <dbReference type="Google" id="ProtNLM"/>
    </source>
</evidence>
<dbReference type="SUPFAM" id="SSF69360">
    <property type="entry name" value="Cell wall binding repeat"/>
    <property type="match status" value="1"/>
</dbReference>
<keyword evidence="2" id="KW-1185">Reference proteome</keyword>
<dbReference type="AlphaFoldDB" id="A0A7X3LI54"/>
<sequence length="330" mass="37276">MKYKSGFSNGLALIQDEKKYGYINKYGEVAIESKFAYAEDFSEGYAPFQNTSKKWGFINVDGDIIIDCKFDKGIYASWGFSEGLVNVVIDGKAGFIDDCGEFIIEPKYEAASPFRNGYSIVKKNDRYGMINKKGEWVVLPSFNSLSHPQDGLIRFEQDYKVGFININSSVVIKNQYHPVSSGFNNGIAVVYDFDQSKYYAINSNGERVFKEDYSSLGYAGEGLYSYCPLNNTRSQDRRVIGLMDKYEHSIVKDIASENFWFSEGLATVKNGKKRYLESFGVLDKSGNWIVEPQYEDIDSFKEGLALVRFSSKKDDTGFIDHAGNIVLKAI</sequence>
<evidence type="ECO:0000313" key="1">
    <source>
        <dbReference type="EMBL" id="MWV44915.1"/>
    </source>
</evidence>
<dbReference type="EMBL" id="WUBI01000002">
    <property type="protein sequence ID" value="MWV44915.1"/>
    <property type="molecule type" value="Genomic_DNA"/>
</dbReference>
<gene>
    <name evidence="1" type="ORF">GRF59_14935</name>
</gene>
<accession>A0A7X3LI54</accession>
<dbReference type="Pfam" id="PF14903">
    <property type="entry name" value="WG_beta_rep"/>
    <property type="match status" value="4"/>
</dbReference>
<evidence type="ECO:0000313" key="2">
    <source>
        <dbReference type="Proteomes" id="UP000460318"/>
    </source>
</evidence>
<proteinExistence type="predicted"/>
<dbReference type="PANTHER" id="PTHR37841">
    <property type="entry name" value="GLR2918 PROTEIN"/>
    <property type="match status" value="1"/>
</dbReference>
<organism evidence="1 2">
    <name type="scientific">Paenibacillus dendrobii</name>
    <dbReference type="NCBI Taxonomy" id="2691084"/>
    <lineage>
        <taxon>Bacteria</taxon>
        <taxon>Bacillati</taxon>
        <taxon>Bacillota</taxon>
        <taxon>Bacilli</taxon>
        <taxon>Bacillales</taxon>
        <taxon>Paenibacillaceae</taxon>
        <taxon>Paenibacillus</taxon>
    </lineage>
</organism>
<dbReference type="Proteomes" id="UP000460318">
    <property type="component" value="Unassembled WGS sequence"/>
</dbReference>
<dbReference type="RefSeq" id="WP_160498524.1">
    <property type="nucleotide sequence ID" value="NZ_WUBI01000002.1"/>
</dbReference>
<protein>
    <recommendedName>
        <fullName evidence="3">WG repeat-containing protein</fullName>
    </recommendedName>
</protein>
<name>A0A7X3LI54_9BACL</name>
<reference evidence="1 2" key="1">
    <citation type="submission" date="2019-12" db="EMBL/GenBank/DDBJ databases">
        <title>Paenibacillus sp. nov., an endophytic bacterium isolated from the stem of Dendrobium.</title>
        <authorList>
            <person name="Zhao R."/>
        </authorList>
    </citation>
    <scope>NUCLEOTIDE SEQUENCE [LARGE SCALE GENOMIC DNA]</scope>
    <source>
        <strain evidence="1 2">HJL G12</strain>
    </source>
</reference>
<dbReference type="InterPro" id="IPR032774">
    <property type="entry name" value="WG_beta_rep"/>
</dbReference>
<comment type="caution">
    <text evidence="1">The sequence shown here is derived from an EMBL/GenBank/DDBJ whole genome shotgun (WGS) entry which is preliminary data.</text>
</comment>
<dbReference type="PANTHER" id="PTHR37841:SF1">
    <property type="entry name" value="DUF3298 DOMAIN-CONTAINING PROTEIN"/>
    <property type="match status" value="1"/>
</dbReference>